<evidence type="ECO:0000256" key="1">
    <source>
        <dbReference type="SAM" id="MobiDB-lite"/>
    </source>
</evidence>
<evidence type="ECO:0000313" key="3">
    <source>
        <dbReference type="Proteomes" id="UP001595973"/>
    </source>
</evidence>
<accession>A0ABV9KL19</accession>
<evidence type="ECO:0008006" key="4">
    <source>
        <dbReference type="Google" id="ProtNLM"/>
    </source>
</evidence>
<comment type="caution">
    <text evidence="2">The sequence shown here is derived from an EMBL/GenBank/DDBJ whole genome shotgun (WGS) entry which is preliminary data.</text>
</comment>
<dbReference type="Proteomes" id="UP001595973">
    <property type="component" value="Unassembled WGS sequence"/>
</dbReference>
<proteinExistence type="predicted"/>
<organism evidence="2 3">
    <name type="scientific">Seohaeicola nanhaiensis</name>
    <dbReference type="NCBI Taxonomy" id="1387282"/>
    <lineage>
        <taxon>Bacteria</taxon>
        <taxon>Pseudomonadati</taxon>
        <taxon>Pseudomonadota</taxon>
        <taxon>Alphaproteobacteria</taxon>
        <taxon>Rhodobacterales</taxon>
        <taxon>Roseobacteraceae</taxon>
        <taxon>Seohaeicola</taxon>
    </lineage>
</organism>
<dbReference type="EMBL" id="JBHSGI010000028">
    <property type="protein sequence ID" value="MFC4670674.1"/>
    <property type="molecule type" value="Genomic_DNA"/>
</dbReference>
<name>A0ABV9KL19_9RHOB</name>
<keyword evidence="3" id="KW-1185">Reference proteome</keyword>
<gene>
    <name evidence="2" type="ORF">ACFO5X_19130</name>
</gene>
<feature type="compositionally biased region" description="Polar residues" evidence="1">
    <location>
        <begin position="1"/>
        <end position="13"/>
    </location>
</feature>
<evidence type="ECO:0000313" key="2">
    <source>
        <dbReference type="EMBL" id="MFC4670674.1"/>
    </source>
</evidence>
<dbReference type="RefSeq" id="WP_380719928.1">
    <property type="nucleotide sequence ID" value="NZ_JBHSGI010000028.1"/>
</dbReference>
<sequence>MAKTTNQSKSTTAKKSETARSVAPDGAAGIRMIPLDQLETSQLKVRKVAVNAKDEAELFAGNRETGLKQGPVVHAL</sequence>
<feature type="region of interest" description="Disordered" evidence="1">
    <location>
        <begin position="1"/>
        <end position="29"/>
    </location>
</feature>
<protein>
    <recommendedName>
        <fullName evidence="4">Chromosome partitioning protein ParB</fullName>
    </recommendedName>
</protein>
<reference evidence="3" key="1">
    <citation type="journal article" date="2019" name="Int. J. Syst. Evol. Microbiol.">
        <title>The Global Catalogue of Microorganisms (GCM) 10K type strain sequencing project: providing services to taxonomists for standard genome sequencing and annotation.</title>
        <authorList>
            <consortium name="The Broad Institute Genomics Platform"/>
            <consortium name="The Broad Institute Genome Sequencing Center for Infectious Disease"/>
            <person name="Wu L."/>
            <person name="Ma J."/>
        </authorList>
    </citation>
    <scope>NUCLEOTIDE SEQUENCE [LARGE SCALE GENOMIC DNA]</scope>
    <source>
        <strain evidence="3">CGMCC 4.7283</strain>
    </source>
</reference>